<dbReference type="SMART" id="SM00879">
    <property type="entry name" value="Brix"/>
    <property type="match status" value="1"/>
</dbReference>
<dbReference type="VEuPathDB" id="TriTrypDB:C3747_18g57"/>
<comment type="caution">
    <text evidence="7">The sequence shown here is derived from an EMBL/GenBank/DDBJ whole genome shotgun (WGS) entry which is preliminary data.</text>
</comment>
<dbReference type="InterPro" id="IPR026532">
    <property type="entry name" value="BRX1"/>
</dbReference>
<dbReference type="VEuPathDB" id="TriTrypDB:TcG_01088"/>
<evidence type="ECO:0000256" key="3">
    <source>
        <dbReference type="ARBA" id="ARBA00022517"/>
    </source>
</evidence>
<accession>A0A2V2UKU0</accession>
<evidence type="ECO:0000313" key="8">
    <source>
        <dbReference type="Proteomes" id="UP000246121"/>
    </source>
</evidence>
<gene>
    <name evidence="7" type="ORF">C4B63_207g9</name>
</gene>
<dbReference type="VEuPathDB" id="TriTrypDB:TcCLB.503833.69"/>
<dbReference type="GO" id="GO:0005730">
    <property type="term" value="C:nucleolus"/>
    <property type="evidence" value="ECO:0007669"/>
    <property type="project" value="UniProtKB-SubCell"/>
</dbReference>
<dbReference type="GO" id="GO:0019843">
    <property type="term" value="F:rRNA binding"/>
    <property type="evidence" value="ECO:0007669"/>
    <property type="project" value="InterPro"/>
</dbReference>
<dbReference type="VEuPathDB" id="TriTrypDB:Tc_MARK_4793"/>
<keyword evidence="4" id="KW-0539">Nucleus</keyword>
<dbReference type="PANTHER" id="PTHR13634:SF0">
    <property type="entry name" value="RIBOSOME BIOGENESIS PROTEIN BRX1 HOMOLOG"/>
    <property type="match status" value="1"/>
</dbReference>
<dbReference type="Proteomes" id="UP000246121">
    <property type="component" value="Unassembled WGS sequence"/>
</dbReference>
<dbReference type="VEuPathDB" id="TriTrypDB:C4B63_207g9"/>
<keyword evidence="3" id="KW-0690">Ribosome biogenesis</keyword>
<organism evidence="7 8">
    <name type="scientific">Trypanosoma cruzi</name>
    <dbReference type="NCBI Taxonomy" id="5693"/>
    <lineage>
        <taxon>Eukaryota</taxon>
        <taxon>Discoba</taxon>
        <taxon>Euglenozoa</taxon>
        <taxon>Kinetoplastea</taxon>
        <taxon>Metakinetoplastina</taxon>
        <taxon>Trypanosomatida</taxon>
        <taxon>Trypanosomatidae</taxon>
        <taxon>Trypanosoma</taxon>
        <taxon>Schizotrypanum</taxon>
    </lineage>
</organism>
<evidence type="ECO:0000313" key="7">
    <source>
        <dbReference type="EMBL" id="PWU84701.1"/>
    </source>
</evidence>
<dbReference type="VEuPathDB" id="TriTrypDB:BCY84_18617"/>
<dbReference type="GO" id="GO:0006364">
    <property type="term" value="P:rRNA processing"/>
    <property type="evidence" value="ECO:0007669"/>
    <property type="project" value="InterPro"/>
</dbReference>
<feature type="domain" description="Brix" evidence="6">
    <location>
        <begin position="52"/>
        <end position="243"/>
    </location>
</feature>
<evidence type="ECO:0000256" key="4">
    <source>
        <dbReference type="ARBA" id="ARBA00023242"/>
    </source>
</evidence>
<evidence type="ECO:0000256" key="5">
    <source>
        <dbReference type="SAM" id="MobiDB-lite"/>
    </source>
</evidence>
<proteinExistence type="inferred from homology"/>
<evidence type="ECO:0000259" key="6">
    <source>
        <dbReference type="PROSITE" id="PS50833"/>
    </source>
</evidence>
<dbReference type="InterPro" id="IPR007109">
    <property type="entry name" value="Brix"/>
</dbReference>
<dbReference type="PANTHER" id="PTHR13634">
    <property type="entry name" value="RIBOSOME BIOGENESIS PROTEIN BRIX"/>
    <property type="match status" value="1"/>
</dbReference>
<evidence type="ECO:0000256" key="2">
    <source>
        <dbReference type="ARBA" id="ARBA00006369"/>
    </source>
</evidence>
<comment type="subcellular location">
    <subcellularLocation>
        <location evidence="1">Nucleus</location>
        <location evidence="1">Nucleolus</location>
    </subcellularLocation>
</comment>
<feature type="compositionally biased region" description="Basic and acidic residues" evidence="5">
    <location>
        <begin position="268"/>
        <end position="285"/>
    </location>
</feature>
<dbReference type="EMBL" id="PRFA01000207">
    <property type="protein sequence ID" value="PWU84701.1"/>
    <property type="molecule type" value="Genomic_DNA"/>
</dbReference>
<dbReference type="VEuPathDB" id="TriTrypDB:TcBrA4_0085520"/>
<protein>
    <submittedName>
        <fullName evidence="7">Putative ribosome biogenesis protein</fullName>
    </submittedName>
</protein>
<dbReference type="AlphaFoldDB" id="A0A2V2UKU0"/>
<dbReference type="VEuPathDB" id="TriTrypDB:TCSYLVIO_006084"/>
<dbReference type="PROSITE" id="PS50833">
    <property type="entry name" value="BRIX"/>
    <property type="match status" value="1"/>
</dbReference>
<feature type="compositionally biased region" description="Basic and acidic residues" evidence="5">
    <location>
        <begin position="9"/>
        <end position="20"/>
    </location>
</feature>
<dbReference type="Pfam" id="PF04427">
    <property type="entry name" value="Brix"/>
    <property type="match status" value="1"/>
</dbReference>
<dbReference type="VEuPathDB" id="TriTrypDB:TcCL_NonESM05422"/>
<dbReference type="VEuPathDB" id="TriTrypDB:TcCLB.511287.90"/>
<dbReference type="VEuPathDB" id="TriTrypDB:TCDM_00493"/>
<dbReference type="SUPFAM" id="SSF52954">
    <property type="entry name" value="Class II aaRS ABD-related"/>
    <property type="match status" value="1"/>
</dbReference>
<dbReference type="VEuPathDB" id="TriTrypDB:ECC02_001014"/>
<feature type="region of interest" description="Disordered" evidence="5">
    <location>
        <begin position="1"/>
        <end position="32"/>
    </location>
</feature>
<feature type="region of interest" description="Disordered" evidence="5">
    <location>
        <begin position="253"/>
        <end position="296"/>
    </location>
</feature>
<dbReference type="GO" id="GO:0000027">
    <property type="term" value="P:ribosomal large subunit assembly"/>
    <property type="evidence" value="ECO:0007669"/>
    <property type="project" value="TreeGrafter"/>
</dbReference>
<comment type="similarity">
    <text evidence="2">Belongs to the BRX1 family.</text>
</comment>
<evidence type="ECO:0000256" key="1">
    <source>
        <dbReference type="ARBA" id="ARBA00004604"/>
    </source>
</evidence>
<sequence>MARARKRQRGECDEKEKETNKFPLAGGEGGESMIGEMQLKRATTDKRMTNRQKCLVLGSRSISSKDRHLLTDIRGLMPHSREHPKIGRTHKLGDDLVELCSLHQCNSSLLIEAHRHDISYMWIAQAPHGPSVKLQLTNVHTADELRMAGNCLKYSRPLLHFDREFETHPHLRVVRSLLQMAFNTPRYHPKSKPFIDHIICFFYLDHHIWFRHYQITDGEPRALMEIGPRFTLEPAAILNGCCKGTVVWKSDMAKSPTEQRRDRKTRRLEKTQINEGIKTKSEMHKALNPPPEQNPLDLVFKEF</sequence>
<reference evidence="7 8" key="1">
    <citation type="journal article" date="2018" name="Microb. Genom.">
        <title>Expanding an expanded genome: long-read sequencing of Trypanosoma cruzi.</title>
        <authorList>
            <person name="Berna L."/>
            <person name="Rodriguez M."/>
            <person name="Chiribao M.L."/>
            <person name="Parodi-Talice A."/>
            <person name="Pita S."/>
            <person name="Rijo G."/>
            <person name="Alvarez-Valin F."/>
            <person name="Robello C."/>
        </authorList>
    </citation>
    <scope>NUCLEOTIDE SEQUENCE [LARGE SCALE GENOMIC DNA]</scope>
    <source>
        <strain evidence="7 8">Dm28c</strain>
    </source>
</reference>
<name>A0A2V2UKU0_TRYCR</name>